<dbReference type="PANTHER" id="PTHR31005:SF8">
    <property type="entry name" value="DUF4139 DOMAIN-CONTAINING PROTEIN"/>
    <property type="match status" value="1"/>
</dbReference>
<dbReference type="InterPro" id="IPR037291">
    <property type="entry name" value="DUF4139"/>
</dbReference>
<name>A0A1W1UEJ8_9PAST</name>
<feature type="signal peptide" evidence="2">
    <location>
        <begin position="1"/>
        <end position="22"/>
    </location>
</feature>
<dbReference type="InterPro" id="IPR011935">
    <property type="entry name" value="CHP02231"/>
</dbReference>
<organism evidence="5 6">
    <name type="scientific">Pasteurella testudinis DSM 23072</name>
    <dbReference type="NCBI Taxonomy" id="1122938"/>
    <lineage>
        <taxon>Bacteria</taxon>
        <taxon>Pseudomonadati</taxon>
        <taxon>Pseudomonadota</taxon>
        <taxon>Gammaproteobacteria</taxon>
        <taxon>Pasteurellales</taxon>
        <taxon>Pasteurellaceae</taxon>
        <taxon>Pasteurella</taxon>
    </lineage>
</organism>
<keyword evidence="6" id="KW-1185">Reference proteome</keyword>
<dbReference type="STRING" id="1122938.SAMN05660772_00369"/>
<reference evidence="6" key="1">
    <citation type="submission" date="2017-04" db="EMBL/GenBank/DDBJ databases">
        <authorList>
            <person name="Varghese N."/>
            <person name="Submissions S."/>
        </authorList>
    </citation>
    <scope>NUCLEOTIDE SEQUENCE [LARGE SCALE GENOMIC DNA]</scope>
    <source>
        <strain evidence="6">DSM 23072</strain>
    </source>
</reference>
<feature type="domain" description="DUF4140" evidence="4">
    <location>
        <begin position="34"/>
        <end position="133"/>
    </location>
</feature>
<accession>A0A1W1UEJ8</accession>
<feature type="chain" id="PRO_5012506568" description="Mucoidy inhibitor MuiA family protein" evidence="2">
    <location>
        <begin position="23"/>
        <end position="546"/>
    </location>
</feature>
<evidence type="ECO:0000313" key="6">
    <source>
        <dbReference type="Proteomes" id="UP000192408"/>
    </source>
</evidence>
<evidence type="ECO:0008006" key="7">
    <source>
        <dbReference type="Google" id="ProtNLM"/>
    </source>
</evidence>
<feature type="coiled-coil region" evidence="1">
    <location>
        <begin position="173"/>
        <end position="200"/>
    </location>
</feature>
<evidence type="ECO:0000256" key="1">
    <source>
        <dbReference type="SAM" id="Coils"/>
    </source>
</evidence>
<dbReference type="PANTHER" id="PTHR31005">
    <property type="entry name" value="DUF4139 DOMAIN-CONTAINING PROTEIN"/>
    <property type="match status" value="1"/>
</dbReference>
<evidence type="ECO:0000259" key="3">
    <source>
        <dbReference type="Pfam" id="PF13598"/>
    </source>
</evidence>
<dbReference type="NCBIfam" id="TIGR02231">
    <property type="entry name" value="mucoidy inhibitor MuiA family protein"/>
    <property type="match status" value="1"/>
</dbReference>
<dbReference type="RefSeq" id="WP_084255715.1">
    <property type="nucleotide sequence ID" value="NZ_FWWV01000002.1"/>
</dbReference>
<evidence type="ECO:0000313" key="5">
    <source>
        <dbReference type="EMBL" id="SMB79453.1"/>
    </source>
</evidence>
<proteinExistence type="predicted"/>
<evidence type="ECO:0000256" key="2">
    <source>
        <dbReference type="SAM" id="SignalP"/>
    </source>
</evidence>
<feature type="coiled-coil region" evidence="1">
    <location>
        <begin position="102"/>
        <end position="136"/>
    </location>
</feature>
<feature type="domain" description="DUF4139" evidence="3">
    <location>
        <begin position="222"/>
        <end position="539"/>
    </location>
</feature>
<sequence length="546" mass="60827">MKKTILTLIAAMTALCAAQAMSATTTLDSAIRQVVLYQNQAKVERTAEVQLSAGTHELVFEHLPLSLEANSLQFSAQGTHGLTVLSLDSEVRSEEQHSASLLRELQQQIRNQEAALKQTQDQIAAVENQFQLLQWLQHGHLNRENSDSAATFEDFSRLQQFSNRTFNELASERRTLSEKIQRQQQGLDDLQRQYQRLGGDQGLQQRVVRVQVQVAEPVKQTVNLSYTTPNASWRPQYQLNYNSADNRVSLQYGAKIRQSSNEDWHNVKLILSSANPIQVGEAPEVTPWVIDFYQPPQFGARGGFDRQLQMAAPMAAGKSAMAESAVMDSVQSEPQQALVQSGIVASRFEIAGTVNLVSSRSEQNVVISQLEQPASAEYAFYPDYQQTVLLTVSGKNNHDYPLLAGNLRTAYDGDVIGSGYLPTLLPDDEFKQLIGEDQTISVTAEAPKRTEERGGLINKTKKVRLETAYTLQNNRAQAVDVVVYDRLPQAVNQEITVKILQPELNTVSVDDSGRYQQKISLPPHGKQTVKKVFTLEYPQDKTISGL</sequence>
<dbReference type="AlphaFoldDB" id="A0A1W1UEJ8"/>
<gene>
    <name evidence="5" type="ORF">SAMN05660772_00369</name>
</gene>
<dbReference type="InterPro" id="IPR025554">
    <property type="entry name" value="DUF4140"/>
</dbReference>
<dbReference type="Pfam" id="PF13598">
    <property type="entry name" value="DUF4139"/>
    <property type="match status" value="1"/>
</dbReference>
<dbReference type="EMBL" id="FWWV01000002">
    <property type="protein sequence ID" value="SMB79453.1"/>
    <property type="molecule type" value="Genomic_DNA"/>
</dbReference>
<protein>
    <recommendedName>
        <fullName evidence="7">Mucoidy inhibitor MuiA family protein</fullName>
    </recommendedName>
</protein>
<dbReference type="Pfam" id="PF13600">
    <property type="entry name" value="DUF4140"/>
    <property type="match status" value="1"/>
</dbReference>
<keyword evidence="2" id="KW-0732">Signal</keyword>
<keyword evidence="1" id="KW-0175">Coiled coil</keyword>
<evidence type="ECO:0000259" key="4">
    <source>
        <dbReference type="Pfam" id="PF13600"/>
    </source>
</evidence>
<dbReference type="Proteomes" id="UP000192408">
    <property type="component" value="Unassembled WGS sequence"/>
</dbReference>